<keyword evidence="1" id="KW-0472">Membrane</keyword>
<keyword evidence="1" id="KW-1133">Transmembrane helix</keyword>
<dbReference type="PANTHER" id="PTHR34980:SF2">
    <property type="entry name" value="INNER MEMBRANE PROTEIN YHAH-RELATED"/>
    <property type="match status" value="1"/>
</dbReference>
<sequence length="182" mass="20760">MGQLFCTNCGQKLPENSKFCPACGQRVEQSAPQQPAFQPSGSSPLNDGGPIPTVMIDVSRRSASSYGIFDYWKRFWVRYAEFEGRSSRPEFWWSFLMCMIMCFVFTPLMIFVPVMYFILSPFALAFTIPYLAVCARRLHDIGKPGMYLLLWLVPLVGGIVLLVWFAQEGEPRANRFGEVPQY</sequence>
<reference evidence="3" key="1">
    <citation type="submission" date="2020-10" db="EMBL/GenBank/DDBJ databases">
        <authorList>
            <person name="Gilroy R."/>
        </authorList>
    </citation>
    <scope>NUCLEOTIDE SEQUENCE</scope>
    <source>
        <strain evidence="3">17073</strain>
    </source>
</reference>
<organism evidence="3 4">
    <name type="scientific">Candidatus Limisoma intestinavium</name>
    <dbReference type="NCBI Taxonomy" id="2840856"/>
    <lineage>
        <taxon>Bacteria</taxon>
        <taxon>Pseudomonadati</taxon>
        <taxon>Bacteroidota</taxon>
        <taxon>Bacteroidia</taxon>
        <taxon>Bacteroidales</taxon>
        <taxon>Candidatus Limisoma</taxon>
    </lineage>
</organism>
<dbReference type="Pfam" id="PF13240">
    <property type="entry name" value="Zn_Ribbon_1"/>
    <property type="match status" value="1"/>
</dbReference>
<dbReference type="AlphaFoldDB" id="A0A9D1IJP9"/>
<comment type="caution">
    <text evidence="3">The sequence shown here is derived from an EMBL/GenBank/DDBJ whole genome shotgun (WGS) entry which is preliminary data.</text>
</comment>
<evidence type="ECO:0000256" key="1">
    <source>
        <dbReference type="SAM" id="Phobius"/>
    </source>
</evidence>
<protein>
    <submittedName>
        <fullName evidence="3">DUF805 domain-containing protein</fullName>
    </submittedName>
</protein>
<feature type="transmembrane region" description="Helical" evidence="1">
    <location>
        <begin position="147"/>
        <end position="166"/>
    </location>
</feature>
<dbReference type="Pfam" id="PF05656">
    <property type="entry name" value="DUF805"/>
    <property type="match status" value="1"/>
</dbReference>
<reference evidence="3" key="2">
    <citation type="journal article" date="2021" name="PeerJ">
        <title>Extensive microbial diversity within the chicken gut microbiome revealed by metagenomics and culture.</title>
        <authorList>
            <person name="Gilroy R."/>
            <person name="Ravi A."/>
            <person name="Getino M."/>
            <person name="Pursley I."/>
            <person name="Horton D.L."/>
            <person name="Alikhan N.F."/>
            <person name="Baker D."/>
            <person name="Gharbi K."/>
            <person name="Hall N."/>
            <person name="Watson M."/>
            <person name="Adriaenssens E.M."/>
            <person name="Foster-Nyarko E."/>
            <person name="Jarju S."/>
            <person name="Secka A."/>
            <person name="Antonio M."/>
            <person name="Oren A."/>
            <person name="Chaudhuri R.R."/>
            <person name="La Ragione R."/>
            <person name="Hildebrand F."/>
            <person name="Pallen M.J."/>
        </authorList>
    </citation>
    <scope>NUCLEOTIDE SEQUENCE</scope>
    <source>
        <strain evidence="3">17073</strain>
    </source>
</reference>
<name>A0A9D1IJP9_9BACT</name>
<dbReference type="InterPro" id="IPR008523">
    <property type="entry name" value="DUF805"/>
</dbReference>
<dbReference type="PANTHER" id="PTHR34980">
    <property type="entry name" value="INNER MEMBRANE PROTEIN-RELATED-RELATED"/>
    <property type="match status" value="1"/>
</dbReference>
<dbReference type="EMBL" id="DVMS01000119">
    <property type="protein sequence ID" value="HIU38840.1"/>
    <property type="molecule type" value="Genomic_DNA"/>
</dbReference>
<keyword evidence="1" id="KW-0812">Transmembrane</keyword>
<evidence type="ECO:0000313" key="4">
    <source>
        <dbReference type="Proteomes" id="UP000824076"/>
    </source>
</evidence>
<dbReference type="GO" id="GO:0005886">
    <property type="term" value="C:plasma membrane"/>
    <property type="evidence" value="ECO:0007669"/>
    <property type="project" value="TreeGrafter"/>
</dbReference>
<feature type="domain" description="Zinc-ribbon" evidence="2">
    <location>
        <begin position="5"/>
        <end position="26"/>
    </location>
</feature>
<dbReference type="Proteomes" id="UP000824076">
    <property type="component" value="Unassembled WGS sequence"/>
</dbReference>
<evidence type="ECO:0000313" key="3">
    <source>
        <dbReference type="EMBL" id="HIU38840.1"/>
    </source>
</evidence>
<accession>A0A9D1IJP9</accession>
<proteinExistence type="predicted"/>
<gene>
    <name evidence="3" type="ORF">IAD18_04140</name>
</gene>
<dbReference type="InterPro" id="IPR026870">
    <property type="entry name" value="Zinc_ribbon_dom"/>
</dbReference>
<evidence type="ECO:0000259" key="2">
    <source>
        <dbReference type="Pfam" id="PF13240"/>
    </source>
</evidence>
<feature type="transmembrane region" description="Helical" evidence="1">
    <location>
        <begin position="91"/>
        <end position="110"/>
    </location>
</feature>
<feature type="transmembrane region" description="Helical" evidence="1">
    <location>
        <begin position="116"/>
        <end position="135"/>
    </location>
</feature>